<protein>
    <submittedName>
        <fullName evidence="1">Uncharacterized protein</fullName>
    </submittedName>
</protein>
<reference evidence="2" key="1">
    <citation type="journal article" date="2023" name="G3 (Bethesda)">
        <title>Genome assembly and association tests identify interacting loci associated with vigor, precocity, and sex in interspecific pistachio rootstocks.</title>
        <authorList>
            <person name="Palmer W."/>
            <person name="Jacygrad E."/>
            <person name="Sagayaradj S."/>
            <person name="Cavanaugh K."/>
            <person name="Han R."/>
            <person name="Bertier L."/>
            <person name="Beede B."/>
            <person name="Kafkas S."/>
            <person name="Golino D."/>
            <person name="Preece J."/>
            <person name="Michelmore R."/>
        </authorList>
    </citation>
    <scope>NUCLEOTIDE SEQUENCE [LARGE SCALE GENOMIC DNA]</scope>
</reference>
<name>A0ACC0XJW1_9ROSI</name>
<dbReference type="Proteomes" id="UP001163603">
    <property type="component" value="Chromosome 12"/>
</dbReference>
<organism evidence="1 2">
    <name type="scientific">Pistacia integerrima</name>
    <dbReference type="NCBI Taxonomy" id="434235"/>
    <lineage>
        <taxon>Eukaryota</taxon>
        <taxon>Viridiplantae</taxon>
        <taxon>Streptophyta</taxon>
        <taxon>Embryophyta</taxon>
        <taxon>Tracheophyta</taxon>
        <taxon>Spermatophyta</taxon>
        <taxon>Magnoliopsida</taxon>
        <taxon>eudicotyledons</taxon>
        <taxon>Gunneridae</taxon>
        <taxon>Pentapetalae</taxon>
        <taxon>rosids</taxon>
        <taxon>malvids</taxon>
        <taxon>Sapindales</taxon>
        <taxon>Anacardiaceae</taxon>
        <taxon>Pistacia</taxon>
    </lineage>
</organism>
<dbReference type="EMBL" id="CM047747">
    <property type="protein sequence ID" value="KAJ0017711.1"/>
    <property type="molecule type" value="Genomic_DNA"/>
</dbReference>
<evidence type="ECO:0000313" key="1">
    <source>
        <dbReference type="EMBL" id="KAJ0017711.1"/>
    </source>
</evidence>
<gene>
    <name evidence="1" type="ORF">Pint_10044</name>
</gene>
<keyword evidence="2" id="KW-1185">Reference proteome</keyword>
<sequence length="152" mass="17429">MYIRNFEKLKGFDTYLVSLSGLKSLYIFHCPELKAFLEQVLESLNSLQHLTLEMCIKFSNFSQGLQHLSALESLRLNGCPELVTFPNGIKYLGSLQELTICGKPAGFFGDRKINENYNLFFLENCPMLTVLPESLRYEELVILLECREGMDC</sequence>
<accession>A0ACC0XJW1</accession>
<proteinExistence type="predicted"/>
<evidence type="ECO:0000313" key="2">
    <source>
        <dbReference type="Proteomes" id="UP001163603"/>
    </source>
</evidence>
<comment type="caution">
    <text evidence="1">The sequence shown here is derived from an EMBL/GenBank/DDBJ whole genome shotgun (WGS) entry which is preliminary data.</text>
</comment>